<evidence type="ECO:0000256" key="4">
    <source>
        <dbReference type="ARBA" id="ARBA00022989"/>
    </source>
</evidence>
<evidence type="ECO:0000259" key="8">
    <source>
        <dbReference type="Pfam" id="PF01490"/>
    </source>
</evidence>
<feature type="transmembrane region" description="Helical" evidence="7">
    <location>
        <begin position="342"/>
        <end position="361"/>
    </location>
</feature>
<evidence type="ECO:0000313" key="10">
    <source>
        <dbReference type="Proteomes" id="UP000823388"/>
    </source>
</evidence>
<evidence type="ECO:0000256" key="6">
    <source>
        <dbReference type="SAM" id="MobiDB-lite"/>
    </source>
</evidence>
<comment type="caution">
    <text evidence="9">The sequence shown here is derived from an EMBL/GenBank/DDBJ whole genome shotgun (WGS) entry which is preliminary data.</text>
</comment>
<keyword evidence="4 7" id="KW-1133">Transmembrane helix</keyword>
<keyword evidence="2 7" id="KW-0812">Transmembrane</keyword>
<feature type="transmembrane region" description="Helical" evidence="7">
    <location>
        <begin position="316"/>
        <end position="336"/>
    </location>
</feature>
<comment type="subcellular location">
    <subcellularLocation>
        <location evidence="1">Membrane</location>
        <topology evidence="1">Multi-pass membrane protein</topology>
    </subcellularLocation>
</comment>
<reference evidence="9" key="1">
    <citation type="submission" date="2020-05" db="EMBL/GenBank/DDBJ databases">
        <title>WGS assembly of Panicum virgatum.</title>
        <authorList>
            <person name="Lovell J.T."/>
            <person name="Jenkins J."/>
            <person name="Shu S."/>
            <person name="Juenger T.E."/>
            <person name="Schmutz J."/>
        </authorList>
    </citation>
    <scope>NUCLEOTIDE SEQUENCE</scope>
    <source>
        <strain evidence="9">AP13</strain>
    </source>
</reference>
<feature type="transmembrane region" description="Helical" evidence="7">
    <location>
        <begin position="373"/>
        <end position="393"/>
    </location>
</feature>
<dbReference type="GO" id="GO:0015179">
    <property type="term" value="F:L-amino acid transmembrane transporter activity"/>
    <property type="evidence" value="ECO:0007669"/>
    <property type="project" value="TreeGrafter"/>
</dbReference>
<sequence>MEDKNARARGAASEHAHRAAPAPEKARTSRRRSSRPTAARPFSRTCLNLTNAVSGIGVLSMPYAVAQGGGWLSLALFALVGAICYYTGTLIERCMRADPAAVASYPDIGAFAFGSAGRRAVAAFMYVELYLVAISFLLFIALAASVVLPTTWLKNLGVLAYVSAVGLVSSAVLTVSLVWAGLAGTGFHRNSTSVLNLSGLPTSLGLYFVCFTGHAVFPTIYSSMRNNKHFSKVLLISSVLCSVNYGLTAMLGYMIYGDDVQSQVTLNLPSGKLYTKVAILMTLINPLAKYALLAAPITAAIEEKFSVPCGSGPARVAISTVVVVSTAVVASTVPFFGYLMSFIGSFLSVMATVIFPSLCFLKIYKAKGIRRIEIAAITGILIIGVFVAVTGTYTSVRQIIGTF</sequence>
<proteinExistence type="predicted"/>
<organism evidence="9 10">
    <name type="scientific">Panicum virgatum</name>
    <name type="common">Blackwell switchgrass</name>
    <dbReference type="NCBI Taxonomy" id="38727"/>
    <lineage>
        <taxon>Eukaryota</taxon>
        <taxon>Viridiplantae</taxon>
        <taxon>Streptophyta</taxon>
        <taxon>Embryophyta</taxon>
        <taxon>Tracheophyta</taxon>
        <taxon>Spermatophyta</taxon>
        <taxon>Magnoliopsida</taxon>
        <taxon>Liliopsida</taxon>
        <taxon>Poales</taxon>
        <taxon>Poaceae</taxon>
        <taxon>PACMAD clade</taxon>
        <taxon>Panicoideae</taxon>
        <taxon>Panicodae</taxon>
        <taxon>Paniceae</taxon>
        <taxon>Panicinae</taxon>
        <taxon>Panicum</taxon>
        <taxon>Panicum sect. Hiantes</taxon>
    </lineage>
</organism>
<name>A0A8T0SK51_PANVG</name>
<feature type="transmembrane region" description="Helical" evidence="7">
    <location>
        <begin position="71"/>
        <end position="88"/>
    </location>
</feature>
<dbReference type="PANTHER" id="PTHR22950:SF698">
    <property type="entry name" value="AMINO ACID TRANSPORTER TRANSMEMBRANE DOMAIN-CONTAINING PROTEIN"/>
    <property type="match status" value="1"/>
</dbReference>
<protein>
    <recommendedName>
        <fullName evidence="8">Amino acid transporter transmembrane domain-containing protein</fullName>
    </recommendedName>
</protein>
<evidence type="ECO:0000313" key="9">
    <source>
        <dbReference type="EMBL" id="KAG2598870.1"/>
    </source>
</evidence>
<dbReference type="EMBL" id="CM029045">
    <property type="protein sequence ID" value="KAG2598870.1"/>
    <property type="molecule type" value="Genomic_DNA"/>
</dbReference>
<feature type="transmembrane region" description="Helical" evidence="7">
    <location>
        <begin position="202"/>
        <end position="221"/>
    </location>
</feature>
<dbReference type="PANTHER" id="PTHR22950">
    <property type="entry name" value="AMINO ACID TRANSPORTER"/>
    <property type="match status" value="1"/>
</dbReference>
<keyword evidence="5 7" id="KW-0472">Membrane</keyword>
<dbReference type="Pfam" id="PF01490">
    <property type="entry name" value="Aa_trans"/>
    <property type="match status" value="1"/>
</dbReference>
<keyword evidence="3" id="KW-0813">Transport</keyword>
<dbReference type="InterPro" id="IPR013057">
    <property type="entry name" value="AA_transpt_TM"/>
</dbReference>
<feature type="domain" description="Amino acid transporter transmembrane" evidence="8">
    <location>
        <begin position="138"/>
        <end position="395"/>
    </location>
</feature>
<evidence type="ECO:0000256" key="5">
    <source>
        <dbReference type="ARBA" id="ARBA00023136"/>
    </source>
</evidence>
<keyword evidence="3" id="KW-0029">Amino-acid transport</keyword>
<dbReference type="GO" id="GO:0005774">
    <property type="term" value="C:vacuolar membrane"/>
    <property type="evidence" value="ECO:0007669"/>
    <property type="project" value="TreeGrafter"/>
</dbReference>
<feature type="transmembrane region" description="Helical" evidence="7">
    <location>
        <begin position="233"/>
        <end position="256"/>
    </location>
</feature>
<evidence type="ECO:0000256" key="3">
    <source>
        <dbReference type="ARBA" id="ARBA00022970"/>
    </source>
</evidence>
<dbReference type="Proteomes" id="UP000823388">
    <property type="component" value="Chromosome 5K"/>
</dbReference>
<evidence type="ECO:0000256" key="7">
    <source>
        <dbReference type="SAM" id="Phobius"/>
    </source>
</evidence>
<feature type="compositionally biased region" description="Basic and acidic residues" evidence="6">
    <location>
        <begin position="1"/>
        <end position="17"/>
    </location>
</feature>
<feature type="transmembrane region" description="Helical" evidence="7">
    <location>
        <begin position="160"/>
        <end position="182"/>
    </location>
</feature>
<gene>
    <name evidence="9" type="ORF">PVAP13_5KG402407</name>
</gene>
<evidence type="ECO:0000256" key="1">
    <source>
        <dbReference type="ARBA" id="ARBA00004141"/>
    </source>
</evidence>
<feature type="region of interest" description="Disordered" evidence="6">
    <location>
        <begin position="1"/>
        <end position="39"/>
    </location>
</feature>
<feature type="transmembrane region" description="Helical" evidence="7">
    <location>
        <begin position="129"/>
        <end position="148"/>
    </location>
</feature>
<evidence type="ECO:0000256" key="2">
    <source>
        <dbReference type="ARBA" id="ARBA00022692"/>
    </source>
</evidence>
<feature type="transmembrane region" description="Helical" evidence="7">
    <location>
        <begin position="276"/>
        <end position="295"/>
    </location>
</feature>
<keyword evidence="10" id="KW-1185">Reference proteome</keyword>
<dbReference type="AlphaFoldDB" id="A0A8T0SK51"/>
<accession>A0A8T0SK51</accession>